<comment type="caution">
    <text evidence="3">The sequence shown here is derived from an EMBL/GenBank/DDBJ whole genome shotgun (WGS) entry which is preliminary data.</text>
</comment>
<evidence type="ECO:0000313" key="3">
    <source>
        <dbReference type="EMBL" id="TXK33765.1"/>
    </source>
</evidence>
<evidence type="ECO:0000256" key="1">
    <source>
        <dbReference type="ARBA" id="ARBA00007613"/>
    </source>
</evidence>
<comment type="subcellular location">
    <subcellularLocation>
        <location evidence="2">Cell membrane</location>
        <topology evidence="2">Lipid-anchor</topology>
    </subcellularLocation>
</comment>
<feature type="chain" id="PRO_5023152029" evidence="2">
    <location>
        <begin position="27"/>
        <end position="482"/>
    </location>
</feature>
<dbReference type="Pfam" id="PF02321">
    <property type="entry name" value="OEP"/>
    <property type="match status" value="2"/>
</dbReference>
<reference evidence="3 4" key="1">
    <citation type="submission" date="2019-08" db="EMBL/GenBank/DDBJ databases">
        <authorList>
            <person name="Shi S."/>
        </authorList>
    </citation>
    <scope>NUCLEOTIDE SEQUENCE [LARGE SCALE GENOMIC DNA]</scope>
    <source>
        <strain evidence="3 4">GY10130</strain>
    </source>
</reference>
<evidence type="ECO:0000256" key="2">
    <source>
        <dbReference type="RuleBase" id="RU362097"/>
    </source>
</evidence>
<keyword evidence="4" id="KW-1185">Reference proteome</keyword>
<dbReference type="PROSITE" id="PS51257">
    <property type="entry name" value="PROKAR_LIPOPROTEIN"/>
    <property type="match status" value="1"/>
</dbReference>
<dbReference type="GO" id="GO:0005886">
    <property type="term" value="C:plasma membrane"/>
    <property type="evidence" value="ECO:0007669"/>
    <property type="project" value="UniProtKB-SubCell"/>
</dbReference>
<gene>
    <name evidence="3" type="ORF">FVR03_18860</name>
</gene>
<dbReference type="PANTHER" id="PTHR30203">
    <property type="entry name" value="OUTER MEMBRANE CATION EFFLUX PROTEIN"/>
    <property type="match status" value="1"/>
</dbReference>
<dbReference type="InterPro" id="IPR010131">
    <property type="entry name" value="MdtP/NodT-like"/>
</dbReference>
<dbReference type="PANTHER" id="PTHR30203:SF30">
    <property type="entry name" value="OUTER MEMBRANE PROTEIN-RELATED"/>
    <property type="match status" value="1"/>
</dbReference>
<keyword evidence="2" id="KW-0472">Membrane</keyword>
<dbReference type="Gene3D" id="2.20.200.10">
    <property type="entry name" value="Outer membrane efflux proteins (OEP)"/>
    <property type="match status" value="1"/>
</dbReference>
<keyword evidence="2" id="KW-0812">Transmembrane</keyword>
<evidence type="ECO:0000313" key="4">
    <source>
        <dbReference type="Proteomes" id="UP000321926"/>
    </source>
</evidence>
<dbReference type="RefSeq" id="WP_147923326.1">
    <property type="nucleotide sequence ID" value="NZ_VRTY01000090.1"/>
</dbReference>
<proteinExistence type="inferred from homology"/>
<feature type="signal peptide" evidence="2">
    <location>
        <begin position="1"/>
        <end position="26"/>
    </location>
</feature>
<keyword evidence="2" id="KW-0564">Palmitate</keyword>
<protein>
    <submittedName>
        <fullName evidence="3">Efflux transporter outer membrane subunit</fullName>
    </submittedName>
</protein>
<dbReference type="AlphaFoldDB" id="A0A5C8J758"/>
<accession>A0A5C8J758</accession>
<comment type="similarity">
    <text evidence="1 2">Belongs to the outer membrane factor (OMF) (TC 1.B.17) family.</text>
</comment>
<keyword evidence="2" id="KW-1134">Transmembrane beta strand</keyword>
<organism evidence="3 4">
    <name type="scientific">Pontibacter qinzhouensis</name>
    <dbReference type="NCBI Taxonomy" id="2603253"/>
    <lineage>
        <taxon>Bacteria</taxon>
        <taxon>Pseudomonadati</taxon>
        <taxon>Bacteroidota</taxon>
        <taxon>Cytophagia</taxon>
        <taxon>Cytophagales</taxon>
        <taxon>Hymenobacteraceae</taxon>
        <taxon>Pontibacter</taxon>
    </lineage>
</organism>
<dbReference type="EMBL" id="VRTY01000090">
    <property type="protein sequence ID" value="TXK33765.1"/>
    <property type="molecule type" value="Genomic_DNA"/>
</dbReference>
<dbReference type="Gene3D" id="1.20.1600.10">
    <property type="entry name" value="Outer membrane efflux proteins (OEP)"/>
    <property type="match status" value="1"/>
</dbReference>
<keyword evidence="2" id="KW-0449">Lipoprotein</keyword>
<keyword evidence="2" id="KW-0732">Signal</keyword>
<dbReference type="NCBIfam" id="TIGR01845">
    <property type="entry name" value="outer_NodT"/>
    <property type="match status" value="1"/>
</dbReference>
<dbReference type="Proteomes" id="UP000321926">
    <property type="component" value="Unassembled WGS sequence"/>
</dbReference>
<dbReference type="SUPFAM" id="SSF56954">
    <property type="entry name" value="Outer membrane efflux proteins (OEP)"/>
    <property type="match status" value="1"/>
</dbReference>
<dbReference type="GO" id="GO:0015562">
    <property type="term" value="F:efflux transmembrane transporter activity"/>
    <property type="evidence" value="ECO:0007669"/>
    <property type="project" value="InterPro"/>
</dbReference>
<sequence>MDFNRIVYKSMAALALAALMSACKVAAPAPLPATPTLPAFGAGTDSTSLSDLTWREFFKDPALIALIDTALYRNPDMLAAAQQIEIARANVQMAQGALLPQVSGVGAVGAERFGKYTMTGVGNYDTNLSPNVTDDQKVSDPLVPDYFLGLRSSWEIDLWGKLRKSKKAAMARFLASEKGRQLVVTSLIADVAHLYYHLLALDVELETLNRNIELQQIGVELIKVQKEGGRATELAVQQFMAQLLNTKGLKVEKEQEIVGVENQLNRLLGRFPQPIARGRSLYEQELPEEARAGVASEMLRRRPDIRMAELELVAAKVDVEAARAAFLPSLTISPYVGFSAFNASLLFQPASLAYGLLSGLSAPLLNRNHLQAAYRSSDANRFRAFSAYQSTVLTGVQEVMTSLNEIENYRKVAALKEEEVNVLQNAVETSNDLFAVGYATYLEIIMAQRSVLEAELNLTNTRESILQSTVRLYRALGGGWQE</sequence>
<dbReference type="OrthoDB" id="9770517at2"/>
<dbReference type="InterPro" id="IPR003423">
    <property type="entry name" value="OMP_efflux"/>
</dbReference>
<name>A0A5C8J758_9BACT</name>